<dbReference type="Proteomes" id="UP001234989">
    <property type="component" value="Chromosome 6"/>
</dbReference>
<reference evidence="1" key="1">
    <citation type="submission" date="2023-08" db="EMBL/GenBank/DDBJ databases">
        <title>A de novo genome assembly of Solanum verrucosum Schlechtendal, a Mexican diploid species geographically isolated from the other diploid A-genome species in potato relatives.</title>
        <authorList>
            <person name="Hosaka K."/>
        </authorList>
    </citation>
    <scope>NUCLEOTIDE SEQUENCE</scope>
    <source>
        <tissue evidence="1">Young leaves</tissue>
    </source>
</reference>
<evidence type="ECO:0000313" key="2">
    <source>
        <dbReference type="Proteomes" id="UP001234989"/>
    </source>
</evidence>
<evidence type="ECO:0000313" key="1">
    <source>
        <dbReference type="EMBL" id="WMV32606.1"/>
    </source>
</evidence>
<name>A0AAF0R670_SOLVR</name>
<accession>A0AAF0R670</accession>
<dbReference type="EMBL" id="CP133617">
    <property type="protein sequence ID" value="WMV32606.1"/>
    <property type="molecule type" value="Genomic_DNA"/>
</dbReference>
<dbReference type="AlphaFoldDB" id="A0AAF0R670"/>
<sequence length="17" mass="1994">MVKSIFPSLSFKVYSFN</sequence>
<keyword evidence="2" id="KW-1185">Reference proteome</keyword>
<organism evidence="1 2">
    <name type="scientific">Solanum verrucosum</name>
    <dbReference type="NCBI Taxonomy" id="315347"/>
    <lineage>
        <taxon>Eukaryota</taxon>
        <taxon>Viridiplantae</taxon>
        <taxon>Streptophyta</taxon>
        <taxon>Embryophyta</taxon>
        <taxon>Tracheophyta</taxon>
        <taxon>Spermatophyta</taxon>
        <taxon>Magnoliopsida</taxon>
        <taxon>eudicotyledons</taxon>
        <taxon>Gunneridae</taxon>
        <taxon>Pentapetalae</taxon>
        <taxon>asterids</taxon>
        <taxon>lamiids</taxon>
        <taxon>Solanales</taxon>
        <taxon>Solanaceae</taxon>
        <taxon>Solanoideae</taxon>
        <taxon>Solaneae</taxon>
        <taxon>Solanum</taxon>
    </lineage>
</organism>
<gene>
    <name evidence="1" type="ORF">MTR67_025991</name>
</gene>
<proteinExistence type="predicted"/>
<protein>
    <submittedName>
        <fullName evidence="1">Uncharacterized protein</fullName>
    </submittedName>
</protein>